<evidence type="ECO:0008006" key="4">
    <source>
        <dbReference type="Google" id="ProtNLM"/>
    </source>
</evidence>
<keyword evidence="1" id="KW-0732">Signal</keyword>
<feature type="signal peptide" evidence="1">
    <location>
        <begin position="1"/>
        <end position="24"/>
    </location>
</feature>
<sequence length="427" mass="48177" precursor="true">MRRSFSKILVAILFAALAVSLAHTSLGQTPIDDDDVVDWRKPMEPISETESDKTLVLLLITNDEPIAKRDQDNKEAARPVYGWCTEVFADSFRAVRRLRPDLRTKVSLQWLPVGLPPELTGGRVDNGTARSVVLLCDGQYRLLSFLVGVPDATQLQTLIEDGQEYQSMRDLGELRRDEIVAAIANRNSQRINRMWRSLLEENVIAMEGNVGDAPDPKAAIDDDAEQRISVLNERFGDAYLADVRLRFDVKSAADAPRLTTLEQHIETRRPWCECMTPFLAGVSMEKNWATLVEWIWGHQPIQGEADEPEWINQISALGKTETFVFSVRPPLMFRHLPWPPPTGDTTRAGEVWNRVHALATSAQYREIDLQQLYEIVRSSDMPSINVRGSSLLRYVILPAGKNKLLPVFQDSNPGRVAGLLKRIKTDE</sequence>
<dbReference type="EMBL" id="SJPW01000001">
    <property type="protein sequence ID" value="TWU60334.1"/>
    <property type="molecule type" value="Genomic_DNA"/>
</dbReference>
<protein>
    <recommendedName>
        <fullName evidence="4">Secreted protein</fullName>
    </recommendedName>
</protein>
<feature type="chain" id="PRO_5022763536" description="Secreted protein" evidence="1">
    <location>
        <begin position="25"/>
        <end position="427"/>
    </location>
</feature>
<dbReference type="RefSeq" id="WP_146454057.1">
    <property type="nucleotide sequence ID" value="NZ_SJPW01000001.1"/>
</dbReference>
<gene>
    <name evidence="2" type="ORF">Poly51_06090</name>
</gene>
<evidence type="ECO:0000313" key="2">
    <source>
        <dbReference type="EMBL" id="TWU60334.1"/>
    </source>
</evidence>
<accession>A0A5C6FKM9</accession>
<evidence type="ECO:0000313" key="3">
    <source>
        <dbReference type="Proteomes" id="UP000318288"/>
    </source>
</evidence>
<dbReference type="Proteomes" id="UP000318288">
    <property type="component" value="Unassembled WGS sequence"/>
</dbReference>
<evidence type="ECO:0000256" key="1">
    <source>
        <dbReference type="SAM" id="SignalP"/>
    </source>
</evidence>
<dbReference type="AlphaFoldDB" id="A0A5C6FKM9"/>
<keyword evidence="3" id="KW-1185">Reference proteome</keyword>
<comment type="caution">
    <text evidence="2">The sequence shown here is derived from an EMBL/GenBank/DDBJ whole genome shotgun (WGS) entry which is preliminary data.</text>
</comment>
<dbReference type="OrthoDB" id="262522at2"/>
<organism evidence="2 3">
    <name type="scientific">Rubripirellula tenax</name>
    <dbReference type="NCBI Taxonomy" id="2528015"/>
    <lineage>
        <taxon>Bacteria</taxon>
        <taxon>Pseudomonadati</taxon>
        <taxon>Planctomycetota</taxon>
        <taxon>Planctomycetia</taxon>
        <taxon>Pirellulales</taxon>
        <taxon>Pirellulaceae</taxon>
        <taxon>Rubripirellula</taxon>
    </lineage>
</organism>
<reference evidence="2 3" key="1">
    <citation type="submission" date="2019-02" db="EMBL/GenBank/DDBJ databases">
        <title>Deep-cultivation of Planctomycetes and their phenomic and genomic characterization uncovers novel biology.</title>
        <authorList>
            <person name="Wiegand S."/>
            <person name="Jogler M."/>
            <person name="Boedeker C."/>
            <person name="Pinto D."/>
            <person name="Vollmers J."/>
            <person name="Rivas-Marin E."/>
            <person name="Kohn T."/>
            <person name="Peeters S.H."/>
            <person name="Heuer A."/>
            <person name="Rast P."/>
            <person name="Oberbeckmann S."/>
            <person name="Bunk B."/>
            <person name="Jeske O."/>
            <person name="Meyerdierks A."/>
            <person name="Storesund J.E."/>
            <person name="Kallscheuer N."/>
            <person name="Luecker S."/>
            <person name="Lage O.M."/>
            <person name="Pohl T."/>
            <person name="Merkel B.J."/>
            <person name="Hornburger P."/>
            <person name="Mueller R.-W."/>
            <person name="Bruemmer F."/>
            <person name="Labrenz M."/>
            <person name="Spormann A.M."/>
            <person name="Op Den Camp H."/>
            <person name="Overmann J."/>
            <person name="Amann R."/>
            <person name="Jetten M.S.M."/>
            <person name="Mascher T."/>
            <person name="Medema M.H."/>
            <person name="Devos D.P."/>
            <person name="Kaster A.-K."/>
            <person name="Ovreas L."/>
            <person name="Rohde M."/>
            <person name="Galperin M.Y."/>
            <person name="Jogler C."/>
        </authorList>
    </citation>
    <scope>NUCLEOTIDE SEQUENCE [LARGE SCALE GENOMIC DNA]</scope>
    <source>
        <strain evidence="2 3">Poly51</strain>
    </source>
</reference>
<proteinExistence type="predicted"/>
<name>A0A5C6FKM9_9BACT</name>